<dbReference type="InterPro" id="IPR009366">
    <property type="entry name" value="Protein_Veg"/>
</dbReference>
<dbReference type="Proteomes" id="UP001367922">
    <property type="component" value="Unassembled WGS sequence"/>
</dbReference>
<comment type="caution">
    <text evidence="1">The sequence shown here is derived from an EMBL/GenBank/DDBJ whole genome shotgun (WGS) entry which is preliminary data.</text>
</comment>
<dbReference type="PANTHER" id="PTHR40026:SF1">
    <property type="entry name" value="PROTEIN VEG"/>
    <property type="match status" value="1"/>
</dbReference>
<dbReference type="RefSeq" id="WP_336484604.1">
    <property type="nucleotide sequence ID" value="NZ_JBAWSV010000015.1"/>
</dbReference>
<dbReference type="Pfam" id="PF06257">
    <property type="entry name" value="VEG"/>
    <property type="match status" value="1"/>
</dbReference>
<dbReference type="EMBL" id="JBAWSV010000015">
    <property type="protein sequence ID" value="MEI4832505.1"/>
    <property type="molecule type" value="Genomic_DNA"/>
</dbReference>
<sequence>MSKRLDEIKIALDHHLGQRLMLKANSGRRKTIERSGVLAETYRSVFVVQLDQQEDTFQRVSYSYADVLTETVELTFYDAQDNEIMLGEQSV</sequence>
<dbReference type="PANTHER" id="PTHR40026">
    <property type="entry name" value="PROTEIN VEG"/>
    <property type="match status" value="1"/>
</dbReference>
<reference evidence="1 2" key="1">
    <citation type="submission" date="2024-01" db="EMBL/GenBank/DDBJ databases">
        <title>Seven novel Bacillus-like species.</title>
        <authorList>
            <person name="Liu G."/>
        </authorList>
    </citation>
    <scope>NUCLEOTIDE SEQUENCE [LARGE SCALE GENOMIC DNA]</scope>
    <source>
        <strain evidence="1 2">FJAT-53711</strain>
    </source>
</reference>
<evidence type="ECO:0000313" key="2">
    <source>
        <dbReference type="Proteomes" id="UP001367922"/>
    </source>
</evidence>
<accession>A0ABU8G2M6</accession>
<evidence type="ECO:0000313" key="1">
    <source>
        <dbReference type="EMBL" id="MEI4832505.1"/>
    </source>
</evidence>
<dbReference type="Gene3D" id="2.30.30.100">
    <property type="match status" value="1"/>
</dbReference>
<dbReference type="PIRSF" id="PIRSF037257">
    <property type="entry name" value="DUF1021"/>
    <property type="match status" value="1"/>
</dbReference>
<proteinExistence type="predicted"/>
<dbReference type="NCBIfam" id="NF046033">
    <property type="entry name" value="BflmStimVeg"/>
    <property type="match status" value="1"/>
</dbReference>
<name>A0ABU8G2M6_9BACI</name>
<organism evidence="1 2">
    <name type="scientific">Bacillus yunxiaonensis</name>
    <dbReference type="NCBI Taxonomy" id="3127665"/>
    <lineage>
        <taxon>Bacteria</taxon>
        <taxon>Bacillati</taxon>
        <taxon>Bacillota</taxon>
        <taxon>Bacilli</taxon>
        <taxon>Bacillales</taxon>
        <taxon>Bacillaceae</taxon>
        <taxon>Bacillus</taxon>
    </lineage>
</organism>
<keyword evidence="2" id="KW-1185">Reference proteome</keyword>
<protein>
    <submittedName>
        <fullName evidence="1">Veg family protein</fullName>
    </submittedName>
</protein>
<gene>
    <name evidence="1" type="ORF">WAX78_24380</name>
</gene>